<comment type="similarity">
    <text evidence="1">Belongs to the bacterial solute-binding protein 1 family.</text>
</comment>
<dbReference type="GO" id="GO:0015768">
    <property type="term" value="P:maltose transport"/>
    <property type="evidence" value="ECO:0007669"/>
    <property type="project" value="TreeGrafter"/>
</dbReference>
<keyword evidence="6" id="KW-1185">Reference proteome</keyword>
<evidence type="ECO:0000256" key="3">
    <source>
        <dbReference type="ARBA" id="ARBA00022729"/>
    </source>
</evidence>
<evidence type="ECO:0000313" key="6">
    <source>
        <dbReference type="Proteomes" id="UP000272503"/>
    </source>
</evidence>
<comment type="caution">
    <text evidence="5">The sequence shown here is derived from an EMBL/GenBank/DDBJ whole genome shotgun (WGS) entry which is preliminary data.</text>
</comment>
<dbReference type="SUPFAM" id="SSF53850">
    <property type="entry name" value="Periplasmic binding protein-like II"/>
    <property type="match status" value="1"/>
</dbReference>
<keyword evidence="2" id="KW-0813">Transport</keyword>
<dbReference type="AlphaFoldDB" id="A0A3L7A2M5"/>
<dbReference type="PANTHER" id="PTHR30061:SF50">
    <property type="entry name" value="MALTOSE_MALTODEXTRIN-BINDING PERIPLASMIC PROTEIN"/>
    <property type="match status" value="1"/>
</dbReference>
<dbReference type="OrthoDB" id="1650177at2"/>
<name>A0A3L7A2M5_9MICO</name>
<dbReference type="GO" id="GO:1901982">
    <property type="term" value="F:maltose binding"/>
    <property type="evidence" value="ECO:0007669"/>
    <property type="project" value="TreeGrafter"/>
</dbReference>
<dbReference type="PANTHER" id="PTHR30061">
    <property type="entry name" value="MALTOSE-BINDING PERIPLASMIC PROTEIN"/>
    <property type="match status" value="1"/>
</dbReference>
<dbReference type="Pfam" id="PF01547">
    <property type="entry name" value="SBP_bac_1"/>
    <property type="match status" value="1"/>
</dbReference>
<evidence type="ECO:0000256" key="2">
    <source>
        <dbReference type="ARBA" id="ARBA00022448"/>
    </source>
</evidence>
<reference evidence="5 6" key="1">
    <citation type="submission" date="2018-10" db="EMBL/GenBank/DDBJ databases">
        <authorList>
            <person name="Li J."/>
        </authorList>
    </citation>
    <scope>NUCLEOTIDE SEQUENCE [LARGE SCALE GENOMIC DNA]</scope>
    <source>
        <strain evidence="5 6">IF 016277</strain>
    </source>
</reference>
<dbReference type="Gene3D" id="3.40.190.10">
    <property type="entry name" value="Periplasmic binding protein-like II"/>
    <property type="match status" value="1"/>
</dbReference>
<dbReference type="RefSeq" id="WP_121649311.1">
    <property type="nucleotide sequence ID" value="NZ_RCUX01000010.1"/>
</dbReference>
<dbReference type="PROSITE" id="PS51257">
    <property type="entry name" value="PROKAR_LIPOPROTEIN"/>
    <property type="match status" value="1"/>
</dbReference>
<protein>
    <submittedName>
        <fullName evidence="5">Sugar ABC transporter substrate-binding protein</fullName>
    </submittedName>
</protein>
<keyword evidence="3 4" id="KW-0732">Signal</keyword>
<dbReference type="GO" id="GO:0042956">
    <property type="term" value="P:maltodextrin transmembrane transport"/>
    <property type="evidence" value="ECO:0007669"/>
    <property type="project" value="TreeGrafter"/>
</dbReference>
<gene>
    <name evidence="5" type="ORF">D9V32_12810</name>
</gene>
<accession>A0A3L7A2M5</accession>
<evidence type="ECO:0000313" key="5">
    <source>
        <dbReference type="EMBL" id="RLP74563.1"/>
    </source>
</evidence>
<proteinExistence type="inferred from homology"/>
<dbReference type="InterPro" id="IPR006059">
    <property type="entry name" value="SBP"/>
</dbReference>
<feature type="signal peptide" evidence="4">
    <location>
        <begin position="1"/>
        <end position="29"/>
    </location>
</feature>
<sequence length="411" mass="43297">MNTRRLASLGVAALTAAALLTGCSTSGGSADGNSVTWWVPNWDAPAAKELVADFTKANPEIKVKLVETTADTLANKVSVALNSGTTPDVITELASRTQQYIAKDQLTNLDKLYTDAMPKSDFLPGTLADVSTGDKAFAVPYRWDNLGLFYNKDLFEKAGITEPPTTLDELKADAEKLSTGDTTGIGWQLGNSDSTILRFFGLAASAPKDPATNVDGAAHLTESSSKAALDIIGASVRDGWASKSSLEADSTAVRQLFINGQIGMYLGGVYDLVELQKNKMNVGTALAPGFDGPSKTAANGWVYLVPKASKNVSAAEKLVSYLTTPEAMNKLTLTFPARTSAAQDDRFHTDLAAPFAAQLSDHSIPAPYDPSWGKLAPTLFAQIQAVAIGQSTSEEAAKTIQQAADAALKGK</sequence>
<feature type="chain" id="PRO_5039442647" evidence="4">
    <location>
        <begin position="30"/>
        <end position="411"/>
    </location>
</feature>
<dbReference type="CDD" id="cd13585">
    <property type="entry name" value="PBP2_TMBP_like"/>
    <property type="match status" value="1"/>
</dbReference>
<dbReference type="GO" id="GO:0055052">
    <property type="term" value="C:ATP-binding cassette (ABC) transporter complex, substrate-binding subunit-containing"/>
    <property type="evidence" value="ECO:0007669"/>
    <property type="project" value="TreeGrafter"/>
</dbReference>
<organism evidence="5 6">
    <name type="scientific">Mycetocola tolaasinivorans</name>
    <dbReference type="NCBI Taxonomy" id="76635"/>
    <lineage>
        <taxon>Bacteria</taxon>
        <taxon>Bacillati</taxon>
        <taxon>Actinomycetota</taxon>
        <taxon>Actinomycetes</taxon>
        <taxon>Micrococcales</taxon>
        <taxon>Microbacteriaceae</taxon>
        <taxon>Mycetocola</taxon>
    </lineage>
</organism>
<evidence type="ECO:0000256" key="4">
    <source>
        <dbReference type="SAM" id="SignalP"/>
    </source>
</evidence>
<dbReference type="Proteomes" id="UP000272503">
    <property type="component" value="Unassembled WGS sequence"/>
</dbReference>
<dbReference type="EMBL" id="RCUX01000010">
    <property type="protein sequence ID" value="RLP74563.1"/>
    <property type="molecule type" value="Genomic_DNA"/>
</dbReference>
<evidence type="ECO:0000256" key="1">
    <source>
        <dbReference type="ARBA" id="ARBA00008520"/>
    </source>
</evidence>